<comment type="caution">
    <text evidence="3">The sequence shown here is derived from an EMBL/GenBank/DDBJ whole genome shotgun (WGS) entry which is preliminary data.</text>
</comment>
<evidence type="ECO:0000313" key="4">
    <source>
        <dbReference type="Proteomes" id="UP001597544"/>
    </source>
</evidence>
<reference evidence="4" key="1">
    <citation type="journal article" date="2019" name="Int. J. Syst. Evol. Microbiol.">
        <title>The Global Catalogue of Microorganisms (GCM) 10K type strain sequencing project: providing services to taxonomists for standard genome sequencing and annotation.</title>
        <authorList>
            <consortium name="The Broad Institute Genomics Platform"/>
            <consortium name="The Broad Institute Genome Sequencing Center for Infectious Disease"/>
            <person name="Wu L."/>
            <person name="Ma J."/>
        </authorList>
    </citation>
    <scope>NUCLEOTIDE SEQUENCE [LARGE SCALE GENOMIC DNA]</scope>
    <source>
        <strain evidence="4">KCTC 42498</strain>
    </source>
</reference>
<keyword evidence="4" id="KW-1185">Reference proteome</keyword>
<keyword evidence="1" id="KW-1133">Transmembrane helix</keyword>
<keyword evidence="2" id="KW-0732">Signal</keyword>
<evidence type="ECO:0000256" key="1">
    <source>
        <dbReference type="SAM" id="Phobius"/>
    </source>
</evidence>
<keyword evidence="1" id="KW-0812">Transmembrane</keyword>
<sequence>MKKLSLYLLPLLLALSAMVAVNEYARGTVSSAGLKGQTKMNSAVATPDACTWNCYNDTGYCKRHHVKLVSGYFGFIDPLYFGMIRALMSTGDYGVANLLFLVALWPMLMSYLLIKPLLIQLQINKLKKRHG</sequence>
<dbReference type="EMBL" id="JBHULU010000013">
    <property type="protein sequence ID" value="MFD2514220.1"/>
    <property type="molecule type" value="Genomic_DNA"/>
</dbReference>
<dbReference type="RefSeq" id="WP_377506364.1">
    <property type="nucleotide sequence ID" value="NZ_JBHULU010000013.1"/>
</dbReference>
<gene>
    <name evidence="3" type="ORF">ACFSRY_10105</name>
</gene>
<dbReference type="Proteomes" id="UP001597544">
    <property type="component" value="Unassembled WGS sequence"/>
</dbReference>
<feature type="transmembrane region" description="Helical" evidence="1">
    <location>
        <begin position="98"/>
        <end position="119"/>
    </location>
</feature>
<accession>A0ABW5IQC6</accession>
<keyword evidence="1" id="KW-0472">Membrane</keyword>
<feature type="chain" id="PRO_5046952008" evidence="2">
    <location>
        <begin position="20"/>
        <end position="131"/>
    </location>
</feature>
<evidence type="ECO:0000313" key="3">
    <source>
        <dbReference type="EMBL" id="MFD2514220.1"/>
    </source>
</evidence>
<feature type="signal peptide" evidence="2">
    <location>
        <begin position="1"/>
        <end position="19"/>
    </location>
</feature>
<proteinExistence type="predicted"/>
<name>A0ABW5IQC6_9BACT</name>
<evidence type="ECO:0000256" key="2">
    <source>
        <dbReference type="SAM" id="SignalP"/>
    </source>
</evidence>
<protein>
    <submittedName>
        <fullName evidence="3">Uncharacterized protein</fullName>
    </submittedName>
</protein>
<organism evidence="3 4">
    <name type="scientific">Pontibacter locisalis</name>
    <dbReference type="NCBI Taxonomy" id="1719035"/>
    <lineage>
        <taxon>Bacteria</taxon>
        <taxon>Pseudomonadati</taxon>
        <taxon>Bacteroidota</taxon>
        <taxon>Cytophagia</taxon>
        <taxon>Cytophagales</taxon>
        <taxon>Hymenobacteraceae</taxon>
        <taxon>Pontibacter</taxon>
    </lineage>
</organism>